<evidence type="ECO:0000313" key="5">
    <source>
        <dbReference type="EMBL" id="CAH0519775.1"/>
    </source>
</evidence>
<dbReference type="EMBL" id="CAKLCB010000315">
    <property type="protein sequence ID" value="CAH0519775.1"/>
    <property type="molecule type" value="Genomic_DNA"/>
</dbReference>
<keyword evidence="6" id="KW-1185">Reference proteome</keyword>
<dbReference type="EMBL" id="CAKKTJ010000104">
    <property type="protein sequence ID" value="CAH0474331.1"/>
    <property type="molecule type" value="Genomic_DNA"/>
</dbReference>
<dbReference type="Pfam" id="PF05794">
    <property type="entry name" value="Tcp11"/>
    <property type="match status" value="1"/>
</dbReference>
<evidence type="ECO:0008006" key="8">
    <source>
        <dbReference type="Google" id="ProtNLM"/>
    </source>
</evidence>
<name>A0AAU9KRU0_9STRA</name>
<evidence type="ECO:0000313" key="7">
    <source>
        <dbReference type="Proteomes" id="UP001160483"/>
    </source>
</evidence>
<keyword evidence="2" id="KW-0175">Coiled coil</keyword>
<reference evidence="4 6" key="1">
    <citation type="submission" date="2021-11" db="EMBL/GenBank/DDBJ databases">
        <authorList>
            <person name="Islam A."/>
            <person name="Islam S."/>
            <person name="Flora M.S."/>
            <person name="Rahman M."/>
            <person name="Ziaur R.M."/>
            <person name="Epstein J.H."/>
            <person name="Hassan M."/>
            <person name="Klassen M."/>
            <person name="Woodard K."/>
            <person name="Webb A."/>
            <person name="Webby R.J."/>
            <person name="El Zowalaty M.E."/>
        </authorList>
    </citation>
    <scope>NUCLEOTIDE SEQUENCE</scope>
    <source>
        <strain evidence="5">Pbs1</strain>
        <strain evidence="4">Pbs3</strain>
    </source>
</reference>
<protein>
    <recommendedName>
        <fullName evidence="8">T-complex 11</fullName>
    </recommendedName>
</protein>
<organism evidence="4 7">
    <name type="scientific">Peronospora belbahrii</name>
    <dbReference type="NCBI Taxonomy" id="622444"/>
    <lineage>
        <taxon>Eukaryota</taxon>
        <taxon>Sar</taxon>
        <taxon>Stramenopiles</taxon>
        <taxon>Oomycota</taxon>
        <taxon>Peronosporomycetes</taxon>
        <taxon>Peronosporales</taxon>
        <taxon>Peronosporaceae</taxon>
        <taxon>Peronospora</taxon>
    </lineage>
</organism>
<dbReference type="InterPro" id="IPR008862">
    <property type="entry name" value="Tcp11"/>
</dbReference>
<evidence type="ECO:0000256" key="3">
    <source>
        <dbReference type="SAM" id="MobiDB-lite"/>
    </source>
</evidence>
<feature type="compositionally biased region" description="Basic and acidic residues" evidence="3">
    <location>
        <begin position="471"/>
        <end position="486"/>
    </location>
</feature>
<dbReference type="PANTHER" id="PTHR12832">
    <property type="entry name" value="TESTIS-SPECIFIC PROTEIN PBS13 T-COMPLEX 11"/>
    <property type="match status" value="1"/>
</dbReference>
<dbReference type="PANTHER" id="PTHR12832:SF11">
    <property type="entry name" value="LD23868P"/>
    <property type="match status" value="1"/>
</dbReference>
<evidence type="ECO:0000256" key="2">
    <source>
        <dbReference type="SAM" id="Coils"/>
    </source>
</evidence>
<comment type="caution">
    <text evidence="4">The sequence shown here is derived from an EMBL/GenBank/DDBJ whole genome shotgun (WGS) entry which is preliminary data.</text>
</comment>
<proteinExistence type="inferred from homology"/>
<evidence type="ECO:0000313" key="4">
    <source>
        <dbReference type="EMBL" id="CAH0474331.1"/>
    </source>
</evidence>
<comment type="similarity">
    <text evidence="1">Belongs to the TCP11 family.</text>
</comment>
<dbReference type="Proteomes" id="UP001158986">
    <property type="component" value="Unassembled WGS sequence"/>
</dbReference>
<feature type="coiled-coil region" evidence="2">
    <location>
        <begin position="382"/>
        <end position="436"/>
    </location>
</feature>
<feature type="region of interest" description="Disordered" evidence="3">
    <location>
        <begin position="436"/>
        <end position="486"/>
    </location>
</feature>
<gene>
    <name evidence="5" type="ORF">PBS001_LOCUS6291</name>
    <name evidence="4" type="ORF">PBS003_LOCUS1187</name>
</gene>
<evidence type="ECO:0000256" key="1">
    <source>
        <dbReference type="ARBA" id="ARBA00010954"/>
    </source>
</evidence>
<dbReference type="Proteomes" id="UP001160483">
    <property type="component" value="Unassembled WGS sequence"/>
</dbReference>
<evidence type="ECO:0000313" key="6">
    <source>
        <dbReference type="Proteomes" id="UP001158986"/>
    </source>
</evidence>
<sequence length="971" mass="110400">MVNRQKSKCQLRLEARSRASCAPTSASLDPQLLAAELQSRIARANEVRAVHTRQLAARARARVQHAQEVARVMRIKRHEESRRCRQSSILKMAEAVRRRHELLEQLQLQCKQRANLIKEKVELVRASQSDRVDRARRTLADQLDDATRRRQEQTEQRVRRLMKRRHNAKYRATSVKYIQRWFRRHVVYHQTVKAWREVQQDIRKVTFCWNQMKTASFEDCMNLLQQHPVVEAAQRLVKVLMADTRTNTTDSKPAVEKFLGYDNKTLLLCSQGGRSYRVLLMAGMISCHPVDIMGYNPCKRLYYAANAILLTMEKLTLSLAASNGCQRSQEFTQRVTELAARFLFYTETFAYWKKQDANQLAVELLTSYRELIIVHRKYKMQAQQAKNRVDGVSELLRQTQGQLMQLQRALERLLGKNGAKRRVMELEQSLRQEDRVDNALVNSNGKSIKEGDNNRLSSGEGDTASSLPMNVDHDSGQDKKGDKDDNMWGVNVVDDDASGAIPPNVNQALLADRKLVHELIINPRFQIQRDKDVEASAAAIVSKQSIAAMTVRVREAMTKAFWDRVIASNDIETLLACMEKLCTTFRDALGGGTAVGSGVALSTLSDQVDIALHPDKFRELVQDPMRNLHAIQARCLSVLDAIERAEAPARAASTRLFRSDWAQRGAVDAMASVQLLVAFLAFALDKVDELRVDVLNAHLGLLGVFLQQYGVEYEQKQLYSRLSESKNSMDMNFAMTRKWLETEMEAYLTRPDVDDLERACLVRHDGGAFKRFMRASIWALVVRHIDDTPSRIWPETFELDVERIRACRDALDRIAVVSSLLALVQDYVARRSLATPAGFVNAVGNQLSRLLQSPGITGVQVAAQAFQVVREFESSDGENRQQELQVLEKQLINSFAPNNPVFKLFFSRASRAFEVTLQQGNAMDNLHSSLVPFATEISETTLMLRRLAQHNENVYVSLYNNIIKRLVPPPV</sequence>
<accession>A0AAU9KRU0</accession>
<dbReference type="AlphaFoldDB" id="A0AAU9KRU0"/>
<dbReference type="GO" id="GO:0007165">
    <property type="term" value="P:signal transduction"/>
    <property type="evidence" value="ECO:0007669"/>
    <property type="project" value="TreeGrafter"/>
</dbReference>